<dbReference type="EMBL" id="ML976999">
    <property type="protein sequence ID" value="KAF1954320.1"/>
    <property type="molecule type" value="Genomic_DNA"/>
</dbReference>
<gene>
    <name evidence="2" type="ORF">CC80DRAFT_567501</name>
</gene>
<protein>
    <submittedName>
        <fullName evidence="2">Uncharacterized protein</fullName>
    </submittedName>
</protein>
<dbReference type="AlphaFoldDB" id="A0A6A5TQR8"/>
<reference evidence="2" key="1">
    <citation type="journal article" date="2020" name="Stud. Mycol.">
        <title>101 Dothideomycetes genomes: a test case for predicting lifestyles and emergence of pathogens.</title>
        <authorList>
            <person name="Haridas S."/>
            <person name="Albert R."/>
            <person name="Binder M."/>
            <person name="Bloem J."/>
            <person name="Labutti K."/>
            <person name="Salamov A."/>
            <person name="Andreopoulos B."/>
            <person name="Baker S."/>
            <person name="Barry K."/>
            <person name="Bills G."/>
            <person name="Bluhm B."/>
            <person name="Cannon C."/>
            <person name="Castanera R."/>
            <person name="Culley D."/>
            <person name="Daum C."/>
            <person name="Ezra D."/>
            <person name="Gonzalez J."/>
            <person name="Henrissat B."/>
            <person name="Kuo A."/>
            <person name="Liang C."/>
            <person name="Lipzen A."/>
            <person name="Lutzoni F."/>
            <person name="Magnuson J."/>
            <person name="Mondo S."/>
            <person name="Nolan M."/>
            <person name="Ohm R."/>
            <person name="Pangilinan J."/>
            <person name="Park H.-J."/>
            <person name="Ramirez L."/>
            <person name="Alfaro M."/>
            <person name="Sun H."/>
            <person name="Tritt A."/>
            <person name="Yoshinaga Y."/>
            <person name="Zwiers L.-H."/>
            <person name="Turgeon B."/>
            <person name="Goodwin S."/>
            <person name="Spatafora J."/>
            <person name="Crous P."/>
            <person name="Grigoriev I."/>
        </authorList>
    </citation>
    <scope>NUCLEOTIDE SEQUENCE</scope>
    <source>
        <strain evidence="2">CBS 675.92</strain>
    </source>
</reference>
<feature type="transmembrane region" description="Helical" evidence="1">
    <location>
        <begin position="118"/>
        <end position="139"/>
    </location>
</feature>
<evidence type="ECO:0000313" key="3">
    <source>
        <dbReference type="Proteomes" id="UP000800035"/>
    </source>
</evidence>
<feature type="transmembrane region" description="Helical" evidence="1">
    <location>
        <begin position="556"/>
        <end position="577"/>
    </location>
</feature>
<dbReference type="OrthoDB" id="5400196at2759"/>
<organism evidence="2 3">
    <name type="scientific">Byssothecium circinans</name>
    <dbReference type="NCBI Taxonomy" id="147558"/>
    <lineage>
        <taxon>Eukaryota</taxon>
        <taxon>Fungi</taxon>
        <taxon>Dikarya</taxon>
        <taxon>Ascomycota</taxon>
        <taxon>Pezizomycotina</taxon>
        <taxon>Dothideomycetes</taxon>
        <taxon>Pleosporomycetidae</taxon>
        <taxon>Pleosporales</taxon>
        <taxon>Massarineae</taxon>
        <taxon>Massarinaceae</taxon>
        <taxon>Byssothecium</taxon>
    </lineage>
</organism>
<keyword evidence="1" id="KW-1133">Transmembrane helix</keyword>
<keyword evidence="3" id="KW-1185">Reference proteome</keyword>
<keyword evidence="1" id="KW-0812">Transmembrane</keyword>
<evidence type="ECO:0000313" key="2">
    <source>
        <dbReference type="EMBL" id="KAF1954320.1"/>
    </source>
</evidence>
<dbReference type="Proteomes" id="UP000800035">
    <property type="component" value="Unassembled WGS sequence"/>
</dbReference>
<name>A0A6A5TQR8_9PLEO</name>
<keyword evidence="1" id="KW-0472">Membrane</keyword>
<evidence type="ECO:0000256" key="1">
    <source>
        <dbReference type="SAM" id="Phobius"/>
    </source>
</evidence>
<feature type="transmembrane region" description="Helical" evidence="1">
    <location>
        <begin position="5"/>
        <end position="27"/>
    </location>
</feature>
<accession>A0A6A5TQR8</accession>
<sequence length="678" mass="73243">MPKELVGAIIILFLLFIFLITIVPVQIIVPETEQSTPGYRLTTSFKVAYNIVGTIIATIIARFAASVTQQQWLRYINHEISDVRYQLPRSPSIATRWRAVLGISTFAESIKNIKSTGLAQLSMLATALITAAIVAGVTLTDTTCISDVSPPRIHSGADNKCTRSIPTQDAERNSPLWEYRTFWDRDDGTSYFATTNLGCPSWGGSSNLLDINTVDPAKFAYARNGVAVKNSAIGVPEIFYTNFPKVREPLERPKGNFIIQSNLRTVTHCLPVMARNPVKCRPGGIVSYQSSSQRNNTITVDAGGCNSTQPSAEDPADPFGAMLARLCPAKNKVGQASVAFGATGIISFTLAAAMGDSDFLGKNAGKYEDIRSGKIKDITYAASCSIDVNPTIEWRTVTLEIQDGNLTTAPSYSKVVSGTKGCSAPENKKVNWNLGDGYAAGAVAALGPPLSEGRYWNGMTNTIFNVALRVNDTSARYSTAESWLRLIRNGTLGFNESTNALEDVLGLTTGITMSQMSTLGSLRPESPLSDPQEFYPPVLGNATFACTRVGSGSASALIFTVPPLIVLAVAIYLLCIVPRESTKWKTSRLEDLIAIGMASERERNMASSDDLKRKSHGGARGELRLSALLGAKVVMDDKQDLIMMSPASPAEWTQGPKRWVTDAEGTRAIPIRQQPTDT</sequence>
<proteinExistence type="predicted"/>
<feature type="transmembrane region" description="Helical" evidence="1">
    <location>
        <begin position="47"/>
        <end position="65"/>
    </location>
</feature>